<evidence type="ECO:0000313" key="2">
    <source>
        <dbReference type="Proteomes" id="UP001165101"/>
    </source>
</evidence>
<reference evidence="1" key="1">
    <citation type="submission" date="2023-04" db="EMBL/GenBank/DDBJ databases">
        <title>Candida boidinii NBRC 1967.</title>
        <authorList>
            <person name="Ichikawa N."/>
            <person name="Sato H."/>
            <person name="Tonouchi N."/>
        </authorList>
    </citation>
    <scope>NUCLEOTIDE SEQUENCE</scope>
    <source>
        <strain evidence="1">NBRC 1967</strain>
    </source>
</reference>
<gene>
    <name evidence="1" type="ORF">Cboi01_000259900</name>
</gene>
<dbReference type="EMBL" id="BSXV01001211">
    <property type="protein sequence ID" value="GME92123.1"/>
    <property type="molecule type" value="Genomic_DNA"/>
</dbReference>
<accession>A0ACB5TPM1</accession>
<dbReference type="Proteomes" id="UP001165101">
    <property type="component" value="Unassembled WGS sequence"/>
</dbReference>
<organism evidence="1 2">
    <name type="scientific">Candida boidinii</name>
    <name type="common">Yeast</name>
    <dbReference type="NCBI Taxonomy" id="5477"/>
    <lineage>
        <taxon>Eukaryota</taxon>
        <taxon>Fungi</taxon>
        <taxon>Dikarya</taxon>
        <taxon>Ascomycota</taxon>
        <taxon>Saccharomycotina</taxon>
        <taxon>Pichiomycetes</taxon>
        <taxon>Pichiales</taxon>
        <taxon>Pichiaceae</taxon>
        <taxon>Ogataea</taxon>
        <taxon>Ogataea/Candida clade</taxon>
    </lineage>
</organism>
<keyword evidence="2" id="KW-1185">Reference proteome</keyword>
<protein>
    <submittedName>
        <fullName evidence="1">Unnamed protein product</fullName>
    </submittedName>
</protein>
<comment type="caution">
    <text evidence="1">The sequence shown here is derived from an EMBL/GenBank/DDBJ whole genome shotgun (WGS) entry which is preliminary data.</text>
</comment>
<sequence length="760" mass="86918">MAKHDDDPRYTNDVEMNSFIVDEENYASSSESPASYEFSGKGPDFNPRKSNLRKSSVHNNRDSNDNNNDNNDNNDNDEQFSDFEEDDPLNFQYFEDLYKGNSFKSRFAHARYITSKFLIRFWKGPKIPYDSPYEFKNIYLKKIDEFPYYVNCRYPSWKRLLILSIYLFVWFNAIYYNLKPFLTTDATFTKEENPEEKTRIINLSCRSARSVWKGKNSVCGLNAESCKPFDDREVIFRCPALCDRESWTYSSLTVGDQDVKYRGYFIGGGKYEKQSDKNGEQEEEDILSYPYRADSYPCGAAIHAGVISAMYGGCVKLRFTGHQNEFPSKKSYYSTIEDSIGFDSFFPSSFQFVKIPSTCTNCYDPRFSIVNINFFFGLPLIYFNYNSTIAYWISCIVGFWTIILTFDPPIIINVQDPESLPTLVSLGFRRFLPFCFIAYTIWHLCVKLTLIYPNSSICKTFVWYPLFWIGLLNNVTFDRLPVDRLTLKDIVTQPGAITATIGIISTIVICACIQAYKVWLAGKFQRYLFIYSIFIFGLIILGNLPGLNLRVHHYILALILIPGTATKGFSAMLFQGVLLGLLVNGISRWGLAAIEETSRSLRRADPTGEIKPPVFVGFNDTTNELSWKNVDKTDPKIMDGVTLAPSDKLSGFSLLINDVERYNGYNTTIDIQRLIDENKELKDEVYSAINSNDSNKNTTNLYLRLARANVNHNSESRSDYTKAAILAWPPTPQTVDGEQNDATGESQVETFKFPESGVTK</sequence>
<name>A0ACB5TPM1_CANBO</name>
<proteinExistence type="predicted"/>
<evidence type="ECO:0000313" key="1">
    <source>
        <dbReference type="EMBL" id="GME92123.1"/>
    </source>
</evidence>